<name>A0AAN8VN23_9MAGN</name>
<keyword evidence="2" id="KW-1185">Reference proteome</keyword>
<dbReference type="InterPro" id="IPR052832">
    <property type="entry name" value="Starch-Glucan_Phosphatase"/>
</dbReference>
<evidence type="ECO:0000313" key="1">
    <source>
        <dbReference type="EMBL" id="KAK6932931.1"/>
    </source>
</evidence>
<dbReference type="PANTHER" id="PTHR46642">
    <property type="entry name" value="DUAL SPECIFICITY PHOSPHATASE, SUBGROUP, CATALYTIC DOMAIN"/>
    <property type="match status" value="1"/>
</dbReference>
<dbReference type="GO" id="GO:0005983">
    <property type="term" value="P:starch catabolic process"/>
    <property type="evidence" value="ECO:0007669"/>
    <property type="project" value="TreeGrafter"/>
</dbReference>
<dbReference type="GO" id="GO:0009507">
    <property type="term" value="C:chloroplast"/>
    <property type="evidence" value="ECO:0007669"/>
    <property type="project" value="TreeGrafter"/>
</dbReference>
<protein>
    <submittedName>
        <fullName evidence="1">Uncharacterized protein</fullName>
    </submittedName>
</protein>
<comment type="caution">
    <text evidence="1">The sequence shown here is derived from an EMBL/GenBank/DDBJ whole genome shotgun (WGS) entry which is preliminary data.</text>
</comment>
<dbReference type="Proteomes" id="UP001370490">
    <property type="component" value="Unassembled WGS sequence"/>
</dbReference>
<organism evidence="1 2">
    <name type="scientific">Dillenia turbinata</name>
    <dbReference type="NCBI Taxonomy" id="194707"/>
    <lineage>
        <taxon>Eukaryota</taxon>
        <taxon>Viridiplantae</taxon>
        <taxon>Streptophyta</taxon>
        <taxon>Embryophyta</taxon>
        <taxon>Tracheophyta</taxon>
        <taxon>Spermatophyta</taxon>
        <taxon>Magnoliopsida</taxon>
        <taxon>eudicotyledons</taxon>
        <taxon>Gunneridae</taxon>
        <taxon>Pentapetalae</taxon>
        <taxon>Dilleniales</taxon>
        <taxon>Dilleniaceae</taxon>
        <taxon>Dillenia</taxon>
    </lineage>
</organism>
<gene>
    <name evidence="1" type="ORF">RJ641_035825</name>
</gene>
<reference evidence="1 2" key="1">
    <citation type="submission" date="2023-12" db="EMBL/GenBank/DDBJ databases">
        <title>A high-quality genome assembly for Dillenia turbinata (Dilleniales).</title>
        <authorList>
            <person name="Chanderbali A."/>
        </authorList>
    </citation>
    <scope>NUCLEOTIDE SEQUENCE [LARGE SCALE GENOMIC DNA]</scope>
    <source>
        <strain evidence="1">LSX21</strain>
        <tissue evidence="1">Leaf</tissue>
    </source>
</reference>
<dbReference type="PANTHER" id="PTHR46642:SF2">
    <property type="entry name" value="PHOSPHOGLUCAN PHOSPHATASE LSF2, CHLOROPLASTIC"/>
    <property type="match status" value="1"/>
</dbReference>
<dbReference type="GO" id="GO:2001070">
    <property type="term" value="F:starch binding"/>
    <property type="evidence" value="ECO:0007669"/>
    <property type="project" value="TreeGrafter"/>
</dbReference>
<evidence type="ECO:0000313" key="2">
    <source>
        <dbReference type="Proteomes" id="UP001370490"/>
    </source>
</evidence>
<feature type="non-terminal residue" evidence="1">
    <location>
        <position position="1"/>
    </location>
</feature>
<accession>A0AAN8VN23</accession>
<dbReference type="AlphaFoldDB" id="A0AAN8VN23"/>
<dbReference type="GO" id="GO:0019203">
    <property type="term" value="F:carbohydrate phosphatase activity"/>
    <property type="evidence" value="ECO:0007669"/>
    <property type="project" value="TreeGrafter"/>
</dbReference>
<proteinExistence type="predicted"/>
<dbReference type="EMBL" id="JBAMMX010000009">
    <property type="protein sequence ID" value="KAK6932931.1"/>
    <property type="molecule type" value="Genomic_DNA"/>
</dbReference>
<sequence length="183" mass="21166">RLKSRNIPPERERDIAIVIAASSGFSWIFASGFDDEIISSKESLRNQPIAFNKQYPVFCKLPDSPEVEPNPKVSRSEDYNSVMKRLMRNPYEYHHDLGMNYTLITENLIAEDFDPNSLRSGFLIIGMGPLREKWESLCSLHSRTWIDPVGPMEEQYTEVHVIWPRMIPGESPLKAYPKKLLRV</sequence>